<name>A0A6J2REQ7_COTGO</name>
<dbReference type="Gene3D" id="3.60.15.10">
    <property type="entry name" value="Ribonuclease Z/Hydroxyacylglutathione hydrolase-like"/>
    <property type="match status" value="1"/>
</dbReference>
<dbReference type="InterPro" id="IPR036866">
    <property type="entry name" value="RibonucZ/Hydroxyglut_hydro"/>
</dbReference>
<dbReference type="Proteomes" id="UP000504630">
    <property type="component" value="Chromosome 17"/>
</dbReference>
<evidence type="ECO:0000313" key="11">
    <source>
        <dbReference type="RefSeq" id="XP_029308661.1"/>
    </source>
</evidence>
<keyword evidence="6" id="KW-0378">Hydrolase</keyword>
<dbReference type="GO" id="GO:0003727">
    <property type="term" value="F:single-stranded RNA binding"/>
    <property type="evidence" value="ECO:0007669"/>
    <property type="project" value="TreeGrafter"/>
</dbReference>
<evidence type="ECO:0000256" key="8">
    <source>
        <dbReference type="ARBA" id="ARBA00032142"/>
    </source>
</evidence>
<evidence type="ECO:0000259" key="9">
    <source>
        <dbReference type="SMART" id="SM00849"/>
    </source>
</evidence>
<dbReference type="SMART" id="SM00849">
    <property type="entry name" value="Lactamase_B"/>
    <property type="match status" value="1"/>
</dbReference>
<evidence type="ECO:0000256" key="7">
    <source>
        <dbReference type="ARBA" id="ARBA00022833"/>
    </source>
</evidence>
<evidence type="ECO:0000313" key="10">
    <source>
        <dbReference type="Proteomes" id="UP000504630"/>
    </source>
</evidence>
<dbReference type="GO" id="GO:0016787">
    <property type="term" value="F:hydrolase activity"/>
    <property type="evidence" value="ECO:0007669"/>
    <property type="project" value="UniProtKB-KW"/>
</dbReference>
<dbReference type="InterPro" id="IPR041516">
    <property type="entry name" value="LACTB2_WH"/>
</dbReference>
<organism evidence="10 11">
    <name type="scientific">Cottoperca gobio</name>
    <name type="common">Frogmouth</name>
    <name type="synonym">Aphritis gobio</name>
    <dbReference type="NCBI Taxonomy" id="56716"/>
    <lineage>
        <taxon>Eukaryota</taxon>
        <taxon>Metazoa</taxon>
        <taxon>Chordata</taxon>
        <taxon>Craniata</taxon>
        <taxon>Vertebrata</taxon>
        <taxon>Euteleostomi</taxon>
        <taxon>Actinopterygii</taxon>
        <taxon>Neopterygii</taxon>
        <taxon>Teleostei</taxon>
        <taxon>Neoteleostei</taxon>
        <taxon>Acanthomorphata</taxon>
        <taxon>Eupercaria</taxon>
        <taxon>Perciformes</taxon>
        <taxon>Notothenioidei</taxon>
        <taxon>Bovichtidae</taxon>
        <taxon>Cottoperca</taxon>
    </lineage>
</organism>
<gene>
    <name evidence="11" type="primary">lactb2</name>
</gene>
<protein>
    <recommendedName>
        <fullName evidence="3">Endoribonuclease LACTB2</fullName>
    </recommendedName>
    <alternativeName>
        <fullName evidence="8">Beta-lactamase-like protein 2</fullName>
    </alternativeName>
</protein>
<keyword evidence="10" id="KW-1185">Reference proteome</keyword>
<dbReference type="OrthoDB" id="17458at2759"/>
<dbReference type="PANTHER" id="PTHR23131">
    <property type="entry name" value="ENDORIBONUCLEASE LACTB2"/>
    <property type="match status" value="1"/>
</dbReference>
<evidence type="ECO:0000256" key="1">
    <source>
        <dbReference type="ARBA" id="ARBA00002153"/>
    </source>
</evidence>
<dbReference type="FunFam" id="1.10.10.10:FF:000328">
    <property type="entry name" value="Lactamase beta 2"/>
    <property type="match status" value="1"/>
</dbReference>
<comment type="function">
    <text evidence="1">Endoribonuclease; cleaves preferentially 3' to purine-pyrimidine dinucleotide motifs in single-stranded RNA. The cleavage product contains a free 3' -OH group. Has no activity with double-stranded RNA or DNA. Required for normal mitochondrial function and cell viability.</text>
</comment>
<dbReference type="GO" id="GO:0005759">
    <property type="term" value="C:mitochondrial matrix"/>
    <property type="evidence" value="ECO:0007669"/>
    <property type="project" value="TreeGrafter"/>
</dbReference>
<dbReference type="GeneID" id="115022020"/>
<dbReference type="SUPFAM" id="SSF56281">
    <property type="entry name" value="Metallo-hydrolase/oxidoreductase"/>
    <property type="match status" value="1"/>
</dbReference>
<dbReference type="Gene3D" id="1.10.10.10">
    <property type="entry name" value="Winged helix-like DNA-binding domain superfamily/Winged helix DNA-binding domain"/>
    <property type="match status" value="1"/>
</dbReference>
<evidence type="ECO:0000256" key="5">
    <source>
        <dbReference type="ARBA" id="ARBA00022759"/>
    </source>
</evidence>
<dbReference type="FunFam" id="3.60.15.10:FF:000017">
    <property type="entry name" value="Lactamase beta 2"/>
    <property type="match status" value="1"/>
</dbReference>
<dbReference type="FunCoup" id="A0A6J2REQ7">
    <property type="interactions" value="1096"/>
</dbReference>
<dbReference type="InterPro" id="IPR036388">
    <property type="entry name" value="WH-like_DNA-bd_sf"/>
</dbReference>
<dbReference type="PANTHER" id="PTHR23131:SF0">
    <property type="entry name" value="ENDORIBONUCLEASE LACTB2"/>
    <property type="match status" value="1"/>
</dbReference>
<keyword evidence="5" id="KW-0540">Nuclease</keyword>
<dbReference type="InterPro" id="IPR001279">
    <property type="entry name" value="Metallo-B-lactamas"/>
</dbReference>
<dbReference type="AlphaFoldDB" id="A0A6J2REQ7"/>
<evidence type="ECO:0000256" key="3">
    <source>
        <dbReference type="ARBA" id="ARBA00019428"/>
    </source>
</evidence>
<feature type="domain" description="Metallo-beta-lactamase" evidence="9">
    <location>
        <begin position="30"/>
        <end position="196"/>
    </location>
</feature>
<dbReference type="Pfam" id="PF00753">
    <property type="entry name" value="Lactamase_B"/>
    <property type="match status" value="1"/>
</dbReference>
<keyword evidence="7" id="KW-0862">Zinc</keyword>
<evidence type="ECO:0000256" key="6">
    <source>
        <dbReference type="ARBA" id="ARBA00022801"/>
    </source>
</evidence>
<evidence type="ECO:0000256" key="4">
    <source>
        <dbReference type="ARBA" id="ARBA00022723"/>
    </source>
</evidence>
<comment type="similarity">
    <text evidence="2">Belongs to the metallo-beta-lactamase superfamily. Glyoxalase II family.</text>
</comment>
<accession>A0A6J2REQ7</accession>
<dbReference type="GO" id="GO:0046872">
    <property type="term" value="F:metal ion binding"/>
    <property type="evidence" value="ECO:0007669"/>
    <property type="project" value="UniProtKB-KW"/>
</dbReference>
<dbReference type="KEGG" id="cgob:115022020"/>
<reference evidence="11" key="1">
    <citation type="submission" date="2025-08" db="UniProtKB">
        <authorList>
            <consortium name="RefSeq"/>
        </authorList>
    </citation>
    <scope>IDENTIFICATION</scope>
</reference>
<dbReference type="InterPro" id="IPR047921">
    <property type="entry name" value="LACTB2-like_MBL-fold"/>
</dbReference>
<dbReference type="RefSeq" id="XP_029308661.1">
    <property type="nucleotide sequence ID" value="XM_029452801.1"/>
</dbReference>
<keyword evidence="4" id="KW-0479">Metal-binding</keyword>
<keyword evidence="5" id="KW-0255">Endonuclease</keyword>
<dbReference type="Pfam" id="PF17778">
    <property type="entry name" value="WHD_BLACT"/>
    <property type="match status" value="1"/>
</dbReference>
<proteinExistence type="inferred from homology"/>
<evidence type="ECO:0000256" key="2">
    <source>
        <dbReference type="ARBA" id="ARBA00006759"/>
    </source>
</evidence>
<dbReference type="InterPro" id="IPR050662">
    <property type="entry name" value="Sec-metab_biosynth-thioest"/>
</dbReference>
<dbReference type="GO" id="GO:0004521">
    <property type="term" value="F:RNA endonuclease activity"/>
    <property type="evidence" value="ECO:0007669"/>
    <property type="project" value="TreeGrafter"/>
</dbReference>
<dbReference type="CTD" id="51110"/>
<dbReference type="InParanoid" id="A0A6J2REQ7"/>
<sequence>MSAVIPRIEQLSSRVVRILGCNPGPMTLQGTNTYLVGTGQRRVLIDTGEPAVPEYISSLKQALKQFNTSIQEIIVTHWHQDHTGGVEDICRDITGSEVRVSKLPRSSQVPETAGNKSFTYLKDGDVVLTEGATLKVLFTPGHTDDHMALLLEEERALFSGDCILGEGTAVFEDLYDYMRSLKMLLDSQANFIYPGHGPVVKDAGSKIRHYISHRDQREQQILAAIQDGAGKPFSSMELVKIVYKETPEYLHQAANVNLVHHLKKLEKEGKICLVNASSNTTWKSNL</sequence>
<dbReference type="CDD" id="cd07722">
    <property type="entry name" value="LACTB2-like_MBL-fold"/>
    <property type="match status" value="1"/>
</dbReference>